<protein>
    <submittedName>
        <fullName evidence="2">Uncharacterized protein</fullName>
    </submittedName>
</protein>
<evidence type="ECO:0000256" key="1">
    <source>
        <dbReference type="SAM" id="MobiDB-lite"/>
    </source>
</evidence>
<sequence>MCYSNPAQPPIGEPLLTPSPRAPRSRSVLVSIYFREQQPEILSGLRERNSPLVRREFQERCPLVSPPNNN</sequence>
<proteinExistence type="predicted"/>
<reference evidence="2" key="1">
    <citation type="submission" date="2017-09" db="EMBL/GenBank/DDBJ databases">
        <title>Contemporary evolution of a Lepidopteran species, Heliothis virescens, in response to modern agricultural practices.</title>
        <authorList>
            <person name="Fritz M.L."/>
            <person name="Deyonke A.M."/>
            <person name="Papanicolaou A."/>
            <person name="Micinski S."/>
            <person name="Westbrook J."/>
            <person name="Gould F."/>
        </authorList>
    </citation>
    <scope>NUCLEOTIDE SEQUENCE [LARGE SCALE GENOMIC DNA]</scope>
    <source>
        <strain evidence="2">HvINT-</strain>
        <tissue evidence="2">Whole body</tissue>
    </source>
</reference>
<comment type="caution">
    <text evidence="2">The sequence shown here is derived from an EMBL/GenBank/DDBJ whole genome shotgun (WGS) entry which is preliminary data.</text>
</comment>
<evidence type="ECO:0000313" key="2">
    <source>
        <dbReference type="EMBL" id="PCG63796.1"/>
    </source>
</evidence>
<gene>
    <name evidence="2" type="ORF">B5V51_11703</name>
</gene>
<feature type="region of interest" description="Disordered" evidence="1">
    <location>
        <begin position="1"/>
        <end position="23"/>
    </location>
</feature>
<dbReference type="EMBL" id="NWSH01005960">
    <property type="protein sequence ID" value="PCG63796.1"/>
    <property type="molecule type" value="Genomic_DNA"/>
</dbReference>
<accession>A0A2A4IWE9</accession>
<dbReference type="AlphaFoldDB" id="A0A2A4IWE9"/>
<organism evidence="2">
    <name type="scientific">Heliothis virescens</name>
    <name type="common">Tobacco budworm moth</name>
    <dbReference type="NCBI Taxonomy" id="7102"/>
    <lineage>
        <taxon>Eukaryota</taxon>
        <taxon>Metazoa</taxon>
        <taxon>Ecdysozoa</taxon>
        <taxon>Arthropoda</taxon>
        <taxon>Hexapoda</taxon>
        <taxon>Insecta</taxon>
        <taxon>Pterygota</taxon>
        <taxon>Neoptera</taxon>
        <taxon>Endopterygota</taxon>
        <taxon>Lepidoptera</taxon>
        <taxon>Glossata</taxon>
        <taxon>Ditrysia</taxon>
        <taxon>Noctuoidea</taxon>
        <taxon>Noctuidae</taxon>
        <taxon>Heliothinae</taxon>
        <taxon>Heliothis</taxon>
    </lineage>
</organism>
<name>A0A2A4IWE9_HELVI</name>